<dbReference type="RefSeq" id="WP_386059945.1">
    <property type="nucleotide sequence ID" value="NZ_JBHTKL010000005.1"/>
</dbReference>
<dbReference type="NCBIfam" id="NF004855">
    <property type="entry name" value="PRK06208.1"/>
    <property type="match status" value="1"/>
</dbReference>
<dbReference type="Proteomes" id="UP001596990">
    <property type="component" value="Unassembled WGS sequence"/>
</dbReference>
<accession>A0ABW3L4N3</accession>
<name>A0ABW3L4N3_9BACI</name>
<sequence length="250" mass="28219">MNEFTPTFHSIEEERQYIKQRLAASFRLFSKFGFNDGSAGHITVRDPENKNHFWVNPYLVHFSQVTASDLMRIDEDGNILEGKHDINGAAFAIHSAIHKARPDVTAAAHSHSPYGMAFSTLGKKLEPLTQDACAFYQDHSIFNDYTGVVYEMSEGKRIADALGKNKAVILRNHGLLTVGHSVDEAAWWFIAMERACQIQMIIESSGQKPIPIEAKYAEHTYQQMGLPEVAAHDFKPLYDRIVKEQPDLLN</sequence>
<dbReference type="SUPFAM" id="SSF53639">
    <property type="entry name" value="AraD/HMP-PK domain-like"/>
    <property type="match status" value="1"/>
</dbReference>
<dbReference type="InterPro" id="IPR051017">
    <property type="entry name" value="Aldolase-II_Adducin_sf"/>
</dbReference>
<comment type="similarity">
    <text evidence="1">Belongs to the aldolase class II family.</text>
</comment>
<dbReference type="EMBL" id="JBHTKL010000005">
    <property type="protein sequence ID" value="MFD1019673.1"/>
    <property type="molecule type" value="Genomic_DNA"/>
</dbReference>
<organism evidence="3 4">
    <name type="scientific">Thalassobacillus hwangdonensis</name>
    <dbReference type="NCBI Taxonomy" id="546108"/>
    <lineage>
        <taxon>Bacteria</taxon>
        <taxon>Bacillati</taxon>
        <taxon>Bacillota</taxon>
        <taxon>Bacilli</taxon>
        <taxon>Bacillales</taxon>
        <taxon>Bacillaceae</taxon>
        <taxon>Thalassobacillus</taxon>
    </lineage>
</organism>
<reference evidence="4" key="1">
    <citation type="journal article" date="2019" name="Int. J. Syst. Evol. Microbiol.">
        <title>The Global Catalogue of Microorganisms (GCM) 10K type strain sequencing project: providing services to taxonomists for standard genome sequencing and annotation.</title>
        <authorList>
            <consortium name="The Broad Institute Genomics Platform"/>
            <consortium name="The Broad Institute Genome Sequencing Center for Infectious Disease"/>
            <person name="Wu L."/>
            <person name="Ma J."/>
        </authorList>
    </citation>
    <scope>NUCLEOTIDE SEQUENCE [LARGE SCALE GENOMIC DNA]</scope>
    <source>
        <strain evidence="4">CCUG 56607</strain>
    </source>
</reference>
<dbReference type="PANTHER" id="PTHR10672">
    <property type="entry name" value="ADDUCIN"/>
    <property type="match status" value="1"/>
</dbReference>
<feature type="domain" description="Class II aldolase/adducin N-terminal" evidence="2">
    <location>
        <begin position="20"/>
        <end position="200"/>
    </location>
</feature>
<evidence type="ECO:0000313" key="3">
    <source>
        <dbReference type="EMBL" id="MFD1019673.1"/>
    </source>
</evidence>
<dbReference type="Gene3D" id="3.40.225.10">
    <property type="entry name" value="Class II aldolase/adducin N-terminal domain"/>
    <property type="match status" value="1"/>
</dbReference>
<dbReference type="Pfam" id="PF00596">
    <property type="entry name" value="Aldolase_II"/>
    <property type="match status" value="1"/>
</dbReference>
<gene>
    <name evidence="3" type="ORF">ACFQ2J_10870</name>
</gene>
<protein>
    <submittedName>
        <fullName evidence="3">Class II aldolase/adducin family protein</fullName>
    </submittedName>
</protein>
<proteinExistence type="inferred from homology"/>
<dbReference type="SMART" id="SM01007">
    <property type="entry name" value="Aldolase_II"/>
    <property type="match status" value="1"/>
</dbReference>
<evidence type="ECO:0000256" key="1">
    <source>
        <dbReference type="ARBA" id="ARBA00037961"/>
    </source>
</evidence>
<dbReference type="InterPro" id="IPR001303">
    <property type="entry name" value="Aldolase_II/adducin_N"/>
</dbReference>
<evidence type="ECO:0000313" key="4">
    <source>
        <dbReference type="Proteomes" id="UP001596990"/>
    </source>
</evidence>
<evidence type="ECO:0000259" key="2">
    <source>
        <dbReference type="SMART" id="SM01007"/>
    </source>
</evidence>
<dbReference type="InterPro" id="IPR036409">
    <property type="entry name" value="Aldolase_II/adducin_N_sf"/>
</dbReference>
<dbReference type="PANTHER" id="PTHR10672:SF3">
    <property type="entry name" value="PROTEIN HU-LI TAI SHAO"/>
    <property type="match status" value="1"/>
</dbReference>
<keyword evidence="4" id="KW-1185">Reference proteome</keyword>
<comment type="caution">
    <text evidence="3">The sequence shown here is derived from an EMBL/GenBank/DDBJ whole genome shotgun (WGS) entry which is preliminary data.</text>
</comment>